<dbReference type="Proteomes" id="UP000279859">
    <property type="component" value="Unassembled WGS sequence"/>
</dbReference>
<dbReference type="AlphaFoldDB" id="A0A3M8KWM0"/>
<feature type="compositionally biased region" description="Low complexity" evidence="1">
    <location>
        <begin position="14"/>
        <end position="29"/>
    </location>
</feature>
<keyword evidence="4" id="KW-1185">Reference proteome</keyword>
<gene>
    <name evidence="3" type="ORF">EEJ31_12985</name>
</gene>
<evidence type="ECO:0000256" key="2">
    <source>
        <dbReference type="SAM" id="Phobius"/>
    </source>
</evidence>
<evidence type="ECO:0000313" key="3">
    <source>
        <dbReference type="EMBL" id="RNE56754.1"/>
    </source>
</evidence>
<dbReference type="EMBL" id="RDSR01000027">
    <property type="protein sequence ID" value="RNE56754.1"/>
    <property type="molecule type" value="Genomic_DNA"/>
</dbReference>
<proteinExistence type="predicted"/>
<feature type="non-terminal residue" evidence="3">
    <location>
        <position position="1"/>
    </location>
</feature>
<evidence type="ECO:0000313" key="4">
    <source>
        <dbReference type="Proteomes" id="UP000279859"/>
    </source>
</evidence>
<name>A0A3M8KWM0_9MICO</name>
<keyword evidence="2" id="KW-1133">Transmembrane helix</keyword>
<sequence>PVSVEGNAISLLGDTSTTRSSDAAPATAADDTTTVDVDSSLTQSALPFARSLRIFAAPLGTESVVSVNGETATTVDDGTVDGTVDGTAVAVGVNGEVTTGAEGTTVGAAGDIATGIESNGTADGDSAVAASGGAVLTVDGTPAVPSLTVTNASWIEPAAQGSQVGLMPAGWLASTGVTVSPLIALVALFPLLGLALLMAARRKVSRI</sequence>
<organism evidence="3 4">
    <name type="scientific">Cryobacterium tepidiphilum</name>
    <dbReference type="NCBI Taxonomy" id="2486026"/>
    <lineage>
        <taxon>Bacteria</taxon>
        <taxon>Bacillati</taxon>
        <taxon>Actinomycetota</taxon>
        <taxon>Actinomycetes</taxon>
        <taxon>Micrococcales</taxon>
        <taxon>Microbacteriaceae</taxon>
        <taxon>Cryobacterium</taxon>
    </lineage>
</organism>
<comment type="caution">
    <text evidence="3">The sequence shown here is derived from an EMBL/GenBank/DDBJ whole genome shotgun (WGS) entry which is preliminary data.</text>
</comment>
<reference evidence="3 4" key="1">
    <citation type="submission" date="2018-11" db="EMBL/GenBank/DDBJ databases">
        <title>Cryobacterium sp. nov., isolated from rhizosphere soil of lettuce.</title>
        <authorList>
            <person name="Wang Y."/>
        </authorList>
    </citation>
    <scope>NUCLEOTIDE SEQUENCE [LARGE SCALE GENOMIC DNA]</scope>
    <source>
        <strain evidence="3 4">NEAU-85</strain>
    </source>
</reference>
<evidence type="ECO:0000256" key="1">
    <source>
        <dbReference type="SAM" id="MobiDB-lite"/>
    </source>
</evidence>
<keyword evidence="2" id="KW-0472">Membrane</keyword>
<feature type="region of interest" description="Disordered" evidence="1">
    <location>
        <begin position="1"/>
        <end position="29"/>
    </location>
</feature>
<protein>
    <submittedName>
        <fullName evidence="3">Uncharacterized protein</fullName>
    </submittedName>
</protein>
<accession>A0A3M8KWM0</accession>
<feature type="transmembrane region" description="Helical" evidence="2">
    <location>
        <begin position="182"/>
        <end position="200"/>
    </location>
</feature>
<keyword evidence="2" id="KW-0812">Transmembrane</keyword>